<keyword evidence="4" id="KW-0067">ATP-binding</keyword>
<keyword evidence="6 7" id="KW-0472">Membrane</keyword>
<evidence type="ECO:0000259" key="8">
    <source>
        <dbReference type="PROSITE" id="PS50929"/>
    </source>
</evidence>
<dbReference type="OrthoDB" id="6500128at2759"/>
<evidence type="ECO:0000313" key="10">
    <source>
        <dbReference type="Proteomes" id="UP000824540"/>
    </source>
</evidence>
<dbReference type="GO" id="GO:0016020">
    <property type="term" value="C:membrane"/>
    <property type="evidence" value="ECO:0007669"/>
    <property type="project" value="InterPro"/>
</dbReference>
<dbReference type="SUPFAM" id="SSF90123">
    <property type="entry name" value="ABC transporter transmembrane region"/>
    <property type="match status" value="1"/>
</dbReference>
<dbReference type="EMBL" id="JAFBMS010000005">
    <property type="protein sequence ID" value="KAG9352590.1"/>
    <property type="molecule type" value="Genomic_DNA"/>
</dbReference>
<proteinExistence type="predicted"/>
<reference evidence="9" key="1">
    <citation type="thesis" date="2021" institute="BYU ScholarsArchive" country="Provo, UT, USA">
        <title>Applications of and Algorithms for Genome Assembly and Genomic Analyses with an Emphasis on Marine Teleosts.</title>
        <authorList>
            <person name="Pickett B.D."/>
        </authorList>
    </citation>
    <scope>NUCLEOTIDE SEQUENCE</scope>
    <source>
        <strain evidence="9">HI-2016</strain>
    </source>
</reference>
<gene>
    <name evidence="9" type="ORF">JZ751_021004</name>
</gene>
<comment type="caution">
    <text evidence="9">The sequence shown here is derived from an EMBL/GenBank/DDBJ whole genome shotgun (WGS) entry which is preliminary data.</text>
</comment>
<protein>
    <recommendedName>
        <fullName evidence="8">ABC transmembrane type-1 domain-containing protein</fullName>
    </recommendedName>
</protein>
<dbReference type="GO" id="GO:0140359">
    <property type="term" value="F:ABC-type transporter activity"/>
    <property type="evidence" value="ECO:0007669"/>
    <property type="project" value="InterPro"/>
</dbReference>
<keyword evidence="5 7" id="KW-1133">Transmembrane helix</keyword>
<evidence type="ECO:0000256" key="4">
    <source>
        <dbReference type="ARBA" id="ARBA00022840"/>
    </source>
</evidence>
<dbReference type="Gene3D" id="1.20.1560.10">
    <property type="entry name" value="ABC transporter type 1, transmembrane domain"/>
    <property type="match status" value="1"/>
</dbReference>
<evidence type="ECO:0000256" key="1">
    <source>
        <dbReference type="ARBA" id="ARBA00022448"/>
    </source>
</evidence>
<name>A0A8T2PK52_9TELE</name>
<feature type="transmembrane region" description="Helical" evidence="7">
    <location>
        <begin position="80"/>
        <end position="100"/>
    </location>
</feature>
<feature type="transmembrane region" description="Helical" evidence="7">
    <location>
        <begin position="31"/>
        <end position="59"/>
    </location>
</feature>
<sequence length="211" mass="23891">AKEQLVTKETTLEGSVSWRTYHQYCKAAGGYMVALCIGLIFIVLVGTTAFSTWWLSYWLHQGSGGNSSNCSSNISENPDLHFYQLIYGLTILAMILLGAIKGYSFTKVILHASSNLHNNMFKRILYSPMSFFDTTPTGRIMNRFSRDQDETESRLLYDMDYMLQYGLLMVYTIISISVVFPMILIAVAVLGLICTAVLYIFQGSIRHMKRL</sequence>
<keyword evidence="3" id="KW-0547">Nucleotide-binding</keyword>
<evidence type="ECO:0000256" key="5">
    <source>
        <dbReference type="ARBA" id="ARBA00022989"/>
    </source>
</evidence>
<evidence type="ECO:0000256" key="2">
    <source>
        <dbReference type="ARBA" id="ARBA00022692"/>
    </source>
</evidence>
<evidence type="ECO:0000256" key="7">
    <source>
        <dbReference type="SAM" id="Phobius"/>
    </source>
</evidence>
<evidence type="ECO:0000256" key="3">
    <source>
        <dbReference type="ARBA" id="ARBA00022741"/>
    </source>
</evidence>
<dbReference type="InterPro" id="IPR050173">
    <property type="entry name" value="ABC_transporter_C-like"/>
</dbReference>
<keyword evidence="2 7" id="KW-0812">Transmembrane</keyword>
<dbReference type="PANTHER" id="PTHR24223">
    <property type="entry name" value="ATP-BINDING CASSETTE SUB-FAMILY C"/>
    <property type="match status" value="1"/>
</dbReference>
<feature type="non-terminal residue" evidence="9">
    <location>
        <position position="211"/>
    </location>
</feature>
<keyword evidence="1" id="KW-0813">Transport</keyword>
<evidence type="ECO:0000256" key="6">
    <source>
        <dbReference type="ARBA" id="ARBA00023136"/>
    </source>
</evidence>
<evidence type="ECO:0000313" key="9">
    <source>
        <dbReference type="EMBL" id="KAG9352590.1"/>
    </source>
</evidence>
<dbReference type="GO" id="GO:0005524">
    <property type="term" value="F:ATP binding"/>
    <property type="evidence" value="ECO:0007669"/>
    <property type="project" value="UniProtKB-KW"/>
</dbReference>
<feature type="transmembrane region" description="Helical" evidence="7">
    <location>
        <begin position="168"/>
        <end position="201"/>
    </location>
</feature>
<accession>A0A8T2PK52</accession>
<dbReference type="PANTHER" id="PTHR24223:SF10">
    <property type="entry name" value="ATP-BINDING CASSETTE SUB-FAMILY C MEMBER 12"/>
    <property type="match status" value="1"/>
</dbReference>
<dbReference type="Pfam" id="PF00664">
    <property type="entry name" value="ABC_membrane"/>
    <property type="match status" value="1"/>
</dbReference>
<dbReference type="Proteomes" id="UP000824540">
    <property type="component" value="Unassembled WGS sequence"/>
</dbReference>
<organism evidence="9 10">
    <name type="scientific">Albula glossodonta</name>
    <name type="common">roundjaw bonefish</name>
    <dbReference type="NCBI Taxonomy" id="121402"/>
    <lineage>
        <taxon>Eukaryota</taxon>
        <taxon>Metazoa</taxon>
        <taxon>Chordata</taxon>
        <taxon>Craniata</taxon>
        <taxon>Vertebrata</taxon>
        <taxon>Euteleostomi</taxon>
        <taxon>Actinopterygii</taxon>
        <taxon>Neopterygii</taxon>
        <taxon>Teleostei</taxon>
        <taxon>Albuliformes</taxon>
        <taxon>Albulidae</taxon>
        <taxon>Albula</taxon>
    </lineage>
</organism>
<dbReference type="AlphaFoldDB" id="A0A8T2PK52"/>
<dbReference type="InterPro" id="IPR036640">
    <property type="entry name" value="ABC1_TM_sf"/>
</dbReference>
<feature type="non-terminal residue" evidence="9">
    <location>
        <position position="1"/>
    </location>
</feature>
<feature type="domain" description="ABC transmembrane type-1" evidence="8">
    <location>
        <begin position="37"/>
        <end position="211"/>
    </location>
</feature>
<dbReference type="PROSITE" id="PS50929">
    <property type="entry name" value="ABC_TM1F"/>
    <property type="match status" value="1"/>
</dbReference>
<dbReference type="InterPro" id="IPR011527">
    <property type="entry name" value="ABC1_TM_dom"/>
</dbReference>
<keyword evidence="10" id="KW-1185">Reference proteome</keyword>